<proteinExistence type="predicted"/>
<dbReference type="GO" id="GO:0016787">
    <property type="term" value="F:hydrolase activity"/>
    <property type="evidence" value="ECO:0007669"/>
    <property type="project" value="InterPro"/>
</dbReference>
<evidence type="ECO:0000313" key="3">
    <source>
        <dbReference type="Proteomes" id="UP000290876"/>
    </source>
</evidence>
<dbReference type="GO" id="GO:0005524">
    <property type="term" value="F:ATP binding"/>
    <property type="evidence" value="ECO:0007669"/>
    <property type="project" value="InterPro"/>
</dbReference>
<dbReference type="GO" id="GO:0003677">
    <property type="term" value="F:DNA binding"/>
    <property type="evidence" value="ECO:0007669"/>
    <property type="project" value="InterPro"/>
</dbReference>
<dbReference type="RefSeq" id="WP_129623019.1">
    <property type="nucleotide sequence ID" value="NZ_LR215043.1"/>
</dbReference>
<dbReference type="OrthoDB" id="9804145at2"/>
<evidence type="ECO:0000259" key="1">
    <source>
        <dbReference type="Pfam" id="PF04851"/>
    </source>
</evidence>
<dbReference type="Gene3D" id="3.40.50.300">
    <property type="entry name" value="P-loop containing nucleotide triphosphate hydrolases"/>
    <property type="match status" value="1"/>
</dbReference>
<dbReference type="REBASE" id="299166">
    <property type="entry name" value="Mco10184ORF403P"/>
</dbReference>
<dbReference type="SUPFAM" id="SSF52540">
    <property type="entry name" value="P-loop containing nucleoside triphosphate hydrolases"/>
    <property type="match status" value="1"/>
</dbReference>
<dbReference type="InterPro" id="IPR027417">
    <property type="entry name" value="P-loop_NTPase"/>
</dbReference>
<reference evidence="2 3" key="1">
    <citation type="submission" date="2019-01" db="EMBL/GenBank/DDBJ databases">
        <authorList>
            <consortium name="Pathogen Informatics"/>
        </authorList>
    </citation>
    <scope>NUCLEOTIDE SEQUENCE [LARGE SCALE GENOMIC DNA]</scope>
    <source>
        <strain evidence="2 3">NCTC10184</strain>
    </source>
</reference>
<keyword evidence="3" id="KW-1185">Reference proteome</keyword>
<sequence length="318" mass="36160">MSTFELSTVQERAVNELFEFWRDEDTKHVTFKAPTGSGKTFMIAKLIERIISAYENHNYDKRPFFLFATLSSAELPKQLENKLNQYRYSFTNDINLRVKYVESPSSAKQGTKDGSFNLMYNDCDVMIVGKSSFGKGRIYTEMGYLEGMLDSILRDNETELIYIRDEAHVGTGSGNSGNNSKYAQNFESLVHNAASFTIHMTATPKEQGKIVEISEADLADDNLILLKKEQETNPGFDEDVKHIDDIAMLDAACRKFKEIKERYGNQEKEPGLLGINPAMLIQIRNSKSSKVEEEKKIDEELEKDIAEYIKVIKSHGLT</sequence>
<name>A0A449BAE3_9BACT</name>
<dbReference type="Proteomes" id="UP000290876">
    <property type="component" value="Chromosome"/>
</dbReference>
<accession>A0A449BAE3</accession>
<dbReference type="InterPro" id="IPR006935">
    <property type="entry name" value="Helicase/UvrB_N"/>
</dbReference>
<dbReference type="AlphaFoldDB" id="A0A449BAE3"/>
<protein>
    <submittedName>
        <fullName evidence="2">Type III restriction enzyme, res subunit</fullName>
    </submittedName>
</protein>
<feature type="domain" description="Helicase/UvrB N-terminal" evidence="1">
    <location>
        <begin position="4"/>
        <end position="205"/>
    </location>
</feature>
<dbReference type="Pfam" id="PF04851">
    <property type="entry name" value="ResIII"/>
    <property type="match status" value="1"/>
</dbReference>
<dbReference type="KEGG" id="mcob:NCTC10184_00402"/>
<dbReference type="EMBL" id="LR215043">
    <property type="protein sequence ID" value="VEU78173.1"/>
    <property type="molecule type" value="Genomic_DNA"/>
</dbReference>
<organism evidence="2 3">
    <name type="scientific">Mycoplasmopsis columbinasalis</name>
    <dbReference type="NCBI Taxonomy" id="114880"/>
    <lineage>
        <taxon>Bacteria</taxon>
        <taxon>Bacillati</taxon>
        <taxon>Mycoplasmatota</taxon>
        <taxon>Mycoplasmoidales</taxon>
        <taxon>Metamycoplasmataceae</taxon>
        <taxon>Mycoplasmopsis</taxon>
    </lineage>
</organism>
<evidence type="ECO:0000313" key="2">
    <source>
        <dbReference type="EMBL" id="VEU78173.1"/>
    </source>
</evidence>
<gene>
    <name evidence="2" type="ORF">NCTC10184_00402</name>
</gene>